<dbReference type="GO" id="GO:0016853">
    <property type="term" value="F:isomerase activity"/>
    <property type="evidence" value="ECO:0007669"/>
    <property type="project" value="UniProtKB-KW"/>
</dbReference>
<proteinExistence type="predicted"/>
<feature type="domain" description="Mycothiol-dependent maleylpyruvate isomerase metal-binding" evidence="2">
    <location>
        <begin position="11"/>
        <end position="133"/>
    </location>
</feature>
<name>A0A6P2BMK9_9ACTN</name>
<dbReference type="PANTHER" id="PTHR40758:SF1">
    <property type="entry name" value="CONSERVED PROTEIN"/>
    <property type="match status" value="1"/>
</dbReference>
<dbReference type="InterPro" id="IPR010872">
    <property type="entry name" value="MDMPI_C-term_domain"/>
</dbReference>
<evidence type="ECO:0000313" key="4">
    <source>
        <dbReference type="Proteomes" id="UP000460272"/>
    </source>
</evidence>
<feature type="domain" description="MDMPI C-terminal" evidence="1">
    <location>
        <begin position="147"/>
        <end position="245"/>
    </location>
</feature>
<dbReference type="InterPro" id="IPR034660">
    <property type="entry name" value="DinB/YfiT-like"/>
</dbReference>
<evidence type="ECO:0000259" key="1">
    <source>
        <dbReference type="Pfam" id="PF07398"/>
    </source>
</evidence>
<evidence type="ECO:0000313" key="3">
    <source>
        <dbReference type="EMBL" id="TVZ00309.1"/>
    </source>
</evidence>
<protein>
    <submittedName>
        <fullName evidence="3">Maleylpyruvate isomerase family mycothiol-dependent enzyme</fullName>
    </submittedName>
</protein>
<dbReference type="PANTHER" id="PTHR40758">
    <property type="entry name" value="CONSERVED PROTEIN"/>
    <property type="match status" value="1"/>
</dbReference>
<dbReference type="OrthoDB" id="3671213at2"/>
<comment type="caution">
    <text evidence="3">The sequence shown here is derived from an EMBL/GenBank/DDBJ whole genome shotgun (WGS) entry which is preliminary data.</text>
</comment>
<dbReference type="Pfam" id="PF11716">
    <property type="entry name" value="MDMPI_N"/>
    <property type="match status" value="1"/>
</dbReference>
<reference evidence="3 4" key="1">
    <citation type="submission" date="2018-11" db="EMBL/GenBank/DDBJ databases">
        <title>Trebonia kvetii gen.nov., sp.nov., a novel acidophilic actinobacterium, and proposal of the new actinobacterial family Treboniaceae fam. nov.</title>
        <authorList>
            <person name="Rapoport D."/>
            <person name="Sagova-Mareckova M."/>
            <person name="Sedlacek I."/>
            <person name="Provaznik J."/>
            <person name="Kralova S."/>
            <person name="Pavlinic D."/>
            <person name="Benes V."/>
            <person name="Kopecky J."/>
        </authorList>
    </citation>
    <scope>NUCLEOTIDE SEQUENCE [LARGE SCALE GENOMIC DNA]</scope>
    <source>
        <strain evidence="3 4">15Tr583</strain>
    </source>
</reference>
<dbReference type="GO" id="GO:0046872">
    <property type="term" value="F:metal ion binding"/>
    <property type="evidence" value="ECO:0007669"/>
    <property type="project" value="InterPro"/>
</dbReference>
<keyword evidence="4" id="KW-1185">Reference proteome</keyword>
<organism evidence="3 4">
    <name type="scientific">Trebonia kvetii</name>
    <dbReference type="NCBI Taxonomy" id="2480626"/>
    <lineage>
        <taxon>Bacteria</taxon>
        <taxon>Bacillati</taxon>
        <taxon>Actinomycetota</taxon>
        <taxon>Actinomycetes</taxon>
        <taxon>Streptosporangiales</taxon>
        <taxon>Treboniaceae</taxon>
        <taxon>Trebonia</taxon>
    </lineage>
</organism>
<sequence length="253" mass="27234">MVLDHEGFCQRAENEIAALAEVIAGAPDIASDVPSCPGWTFADLAQHTGDVHRWATTIVETRATARVPFPEADSPWASADGWAQWLTSGARPLLAALRSAGPLTPVWSWGPGRTSGWWARRMLHETTVHRADAELALGVGPVIDPVVAADGIDEFLFNLPSARRPFKHLSSLPAGASVHLHATDHDGEWLIRFTGDTSGISWSRGHEKATVAVRGAVTDLLLVAYGRMPASNERLAVFGDPSVLDAWQQKTAL</sequence>
<dbReference type="Pfam" id="PF07398">
    <property type="entry name" value="MDMPI_C"/>
    <property type="match status" value="1"/>
</dbReference>
<accession>A0A6P2BMK9</accession>
<dbReference type="EMBL" id="RPFW01000009">
    <property type="protein sequence ID" value="TVZ00309.1"/>
    <property type="molecule type" value="Genomic_DNA"/>
</dbReference>
<evidence type="ECO:0000259" key="2">
    <source>
        <dbReference type="Pfam" id="PF11716"/>
    </source>
</evidence>
<dbReference type="Proteomes" id="UP000460272">
    <property type="component" value="Unassembled WGS sequence"/>
</dbReference>
<dbReference type="AlphaFoldDB" id="A0A6P2BMK9"/>
<dbReference type="InterPro" id="IPR017517">
    <property type="entry name" value="Maleyloyr_isom"/>
</dbReference>
<keyword evidence="3" id="KW-0670">Pyruvate</keyword>
<dbReference type="GO" id="GO:0005886">
    <property type="term" value="C:plasma membrane"/>
    <property type="evidence" value="ECO:0007669"/>
    <property type="project" value="TreeGrafter"/>
</dbReference>
<dbReference type="InterPro" id="IPR024344">
    <property type="entry name" value="MDMPI_metal-binding"/>
</dbReference>
<dbReference type="NCBIfam" id="TIGR03083">
    <property type="entry name" value="maleylpyruvate isomerase family mycothiol-dependent enzyme"/>
    <property type="match status" value="1"/>
</dbReference>
<dbReference type="SUPFAM" id="SSF109854">
    <property type="entry name" value="DinB/YfiT-like putative metalloenzymes"/>
    <property type="match status" value="1"/>
</dbReference>
<gene>
    <name evidence="3" type="ORF">EAS64_37350</name>
</gene>
<keyword evidence="3" id="KW-0413">Isomerase</keyword>